<dbReference type="Gene3D" id="3.40.50.2300">
    <property type="match status" value="1"/>
</dbReference>
<dbReference type="InterPro" id="IPR003501">
    <property type="entry name" value="PTS_EIIB_2/3"/>
</dbReference>
<gene>
    <name evidence="3" type="primary">ulaB_2</name>
    <name evidence="3" type="ORF">CLOSAC_14240</name>
</gene>
<dbReference type="PROSITE" id="PS51099">
    <property type="entry name" value="PTS_EIIB_TYPE_2"/>
    <property type="match status" value="1"/>
</dbReference>
<keyword evidence="1 3" id="KW-0808">Transferase</keyword>
<dbReference type="SUPFAM" id="SSF52794">
    <property type="entry name" value="PTS system IIB component-like"/>
    <property type="match status" value="1"/>
</dbReference>
<dbReference type="CDD" id="cd05563">
    <property type="entry name" value="PTS_IIB_ascorbate"/>
    <property type="match status" value="1"/>
</dbReference>
<reference evidence="3 4" key="1">
    <citation type="submission" date="2016-05" db="EMBL/GenBank/DDBJ databases">
        <title>Microbial solvent formation.</title>
        <authorList>
            <person name="Poehlein A."/>
            <person name="Montoya Solano J.D."/>
            <person name="Flitsch S."/>
            <person name="Krabben P."/>
            <person name="Duerre P."/>
            <person name="Daniel R."/>
        </authorList>
    </citation>
    <scope>NUCLEOTIDE SEQUENCE [LARGE SCALE GENOMIC DNA]</scope>
    <source>
        <strain evidence="3 4">L1-8</strain>
    </source>
</reference>
<dbReference type="Proteomes" id="UP000191154">
    <property type="component" value="Unassembled WGS sequence"/>
</dbReference>
<dbReference type="InterPro" id="IPR036095">
    <property type="entry name" value="PTS_EIIB-like_sf"/>
</dbReference>
<organism evidence="3 4">
    <name type="scientific">Clostridium saccharobutylicum</name>
    <dbReference type="NCBI Taxonomy" id="169679"/>
    <lineage>
        <taxon>Bacteria</taxon>
        <taxon>Bacillati</taxon>
        <taxon>Bacillota</taxon>
        <taxon>Clostridia</taxon>
        <taxon>Eubacteriales</taxon>
        <taxon>Clostridiaceae</taxon>
        <taxon>Clostridium</taxon>
    </lineage>
</organism>
<protein>
    <submittedName>
        <fullName evidence="3">Ascorbate-specific phosphotransferase enzyme IIB component</fullName>
        <ecNumber evidence="3">2.7.1.191</ecNumber>
    </submittedName>
</protein>
<dbReference type="GO" id="GO:0009401">
    <property type="term" value="P:phosphoenolpyruvate-dependent sugar phosphotransferase system"/>
    <property type="evidence" value="ECO:0007669"/>
    <property type="project" value="InterPro"/>
</dbReference>
<comment type="caution">
    <text evidence="3">The sequence shown here is derived from an EMBL/GenBank/DDBJ whole genome shotgun (WGS) entry which is preliminary data.</text>
</comment>
<dbReference type="EMBL" id="LZYZ01000002">
    <property type="protein sequence ID" value="OOM14544.1"/>
    <property type="molecule type" value="Genomic_DNA"/>
</dbReference>
<evidence type="ECO:0000256" key="1">
    <source>
        <dbReference type="ARBA" id="ARBA00022679"/>
    </source>
</evidence>
<dbReference type="GO" id="GO:0008982">
    <property type="term" value="F:protein-N(PI)-phosphohistidine-sugar phosphotransferase activity"/>
    <property type="evidence" value="ECO:0007669"/>
    <property type="project" value="InterPro"/>
</dbReference>
<dbReference type="InterPro" id="IPR013011">
    <property type="entry name" value="PTS_EIIB_2"/>
</dbReference>
<proteinExistence type="predicted"/>
<dbReference type="AlphaFoldDB" id="A0A1S8NDI1"/>
<evidence type="ECO:0000313" key="3">
    <source>
        <dbReference type="EMBL" id="OOM14544.1"/>
    </source>
</evidence>
<name>A0A1S8NDI1_CLOSA</name>
<dbReference type="Pfam" id="PF02302">
    <property type="entry name" value="PTS_IIB"/>
    <property type="match status" value="1"/>
</dbReference>
<dbReference type="RefSeq" id="WP_077864796.1">
    <property type="nucleotide sequence ID" value="NZ_LZYZ01000002.1"/>
</dbReference>
<dbReference type="EC" id="2.7.1.191" evidence="3"/>
<sequence length="94" mass="10520">MDILTVCGNGIGSSLMLAMKIEEICRENNIKANVESTDFNSAQGKKADLIITVKELAQQFDNREVAVVRSYINKKKITEDVLEVIKNKYAQLSK</sequence>
<accession>A0A1S8NDI1</accession>
<feature type="domain" description="PTS EIIB type-2" evidence="2">
    <location>
        <begin position="1"/>
        <end position="89"/>
    </location>
</feature>
<evidence type="ECO:0000259" key="2">
    <source>
        <dbReference type="PROSITE" id="PS51099"/>
    </source>
</evidence>
<evidence type="ECO:0000313" key="4">
    <source>
        <dbReference type="Proteomes" id="UP000191154"/>
    </source>
</evidence>